<dbReference type="Proteomes" id="UP000323824">
    <property type="component" value="Chromosome"/>
</dbReference>
<proteinExistence type="predicted"/>
<dbReference type="InterPro" id="IPR019606">
    <property type="entry name" value="GerMN"/>
</dbReference>
<reference evidence="3 4" key="1">
    <citation type="submission" date="2019-02" db="EMBL/GenBank/DDBJ databases">
        <authorList>
            <person name="Fomenkov A."/>
            <person name="Dubinina G."/>
            <person name="Grabovich M."/>
            <person name="Vincze T."/>
            <person name="Roberts R.J."/>
        </authorList>
    </citation>
    <scope>NUCLEOTIDE SEQUENCE [LARGE SCALE GENOMIC DNA]</scope>
    <source>
        <strain evidence="3 4">P</strain>
    </source>
</reference>
<keyword evidence="1" id="KW-1133">Transmembrane helix</keyword>
<accession>A0A5C1Q998</accession>
<sequence length="165" mass="18940">MSRKNIISTVILGTCFVLSLTLFLINQNRYTKISFMFNYELEDKIVYEDRYIRLNGDKLNQAKMILDELFLGPMSVFNKKIFNYGYKYNKFYINRKTAYLDLPLSTVTYTENSGIVLEDAINLIKKNLLRNISSINEVIITVDGNLLGAGPSLSQLPTGDLDEKK</sequence>
<reference evidence="3 4" key="2">
    <citation type="submission" date="2019-09" db="EMBL/GenBank/DDBJ databases">
        <title>Complete Genome Sequence and Methylome Analysis of free living Spirochaetas.</title>
        <authorList>
            <person name="Leshcheva N."/>
            <person name="Mikheeva N."/>
        </authorList>
    </citation>
    <scope>NUCLEOTIDE SEQUENCE [LARGE SCALE GENOMIC DNA]</scope>
    <source>
        <strain evidence="3 4">P</strain>
    </source>
</reference>
<protein>
    <recommendedName>
        <fullName evidence="2">GerMN domain-containing protein</fullName>
    </recommendedName>
</protein>
<evidence type="ECO:0000259" key="2">
    <source>
        <dbReference type="Pfam" id="PF10646"/>
    </source>
</evidence>
<keyword evidence="4" id="KW-1185">Reference proteome</keyword>
<dbReference type="EMBL" id="CP035807">
    <property type="protein sequence ID" value="QEN03234.1"/>
    <property type="molecule type" value="Genomic_DNA"/>
</dbReference>
<dbReference type="KEGG" id="sper:EW093_00450"/>
<dbReference type="Pfam" id="PF10646">
    <property type="entry name" value="Germane"/>
    <property type="match status" value="1"/>
</dbReference>
<evidence type="ECO:0000313" key="4">
    <source>
        <dbReference type="Proteomes" id="UP000323824"/>
    </source>
</evidence>
<name>A0A5C1Q998_9SPIO</name>
<keyword evidence="1" id="KW-0472">Membrane</keyword>
<evidence type="ECO:0000313" key="3">
    <source>
        <dbReference type="EMBL" id="QEN03234.1"/>
    </source>
</evidence>
<dbReference type="RefSeq" id="WP_149566494.1">
    <property type="nucleotide sequence ID" value="NZ_CP035807.1"/>
</dbReference>
<keyword evidence="1" id="KW-0812">Transmembrane</keyword>
<feature type="transmembrane region" description="Helical" evidence="1">
    <location>
        <begin position="6"/>
        <end position="25"/>
    </location>
</feature>
<dbReference type="AlphaFoldDB" id="A0A5C1Q998"/>
<gene>
    <name evidence="3" type="ORF">EW093_00450</name>
</gene>
<evidence type="ECO:0000256" key="1">
    <source>
        <dbReference type="SAM" id="Phobius"/>
    </source>
</evidence>
<feature type="domain" description="GerMN" evidence="2">
    <location>
        <begin position="46"/>
        <end position="145"/>
    </location>
</feature>
<organism evidence="3 4">
    <name type="scientific">Thiospirochaeta perfilievii</name>
    <dbReference type="NCBI Taxonomy" id="252967"/>
    <lineage>
        <taxon>Bacteria</taxon>
        <taxon>Pseudomonadati</taxon>
        <taxon>Spirochaetota</taxon>
        <taxon>Spirochaetia</taxon>
        <taxon>Spirochaetales</taxon>
        <taxon>Spirochaetaceae</taxon>
        <taxon>Thiospirochaeta</taxon>
    </lineage>
</organism>